<keyword evidence="1" id="KW-0472">Membrane</keyword>
<dbReference type="Proteomes" id="UP000229041">
    <property type="component" value="Unassembled WGS sequence"/>
</dbReference>
<reference evidence="4" key="1">
    <citation type="submission" date="2017-09" db="EMBL/GenBank/DDBJ databases">
        <title>Depth-based differentiation of microbial function through sediment-hosted aquifers and enrichment of novel symbionts in the deep terrestrial subsurface.</title>
        <authorList>
            <person name="Probst A.J."/>
            <person name="Ladd B."/>
            <person name="Jarett J.K."/>
            <person name="Geller-Mcgrath D.E."/>
            <person name="Sieber C.M.K."/>
            <person name="Emerson J.B."/>
            <person name="Anantharaman K."/>
            <person name="Thomas B.C."/>
            <person name="Malmstrom R."/>
            <person name="Stieglmeier M."/>
            <person name="Klingl A."/>
            <person name="Woyke T."/>
            <person name="Ryan C.M."/>
            <person name="Banfield J.F."/>
        </authorList>
    </citation>
    <scope>NUCLEOTIDE SEQUENCE [LARGE SCALE GENOMIC DNA]</scope>
</reference>
<evidence type="ECO:0000259" key="2">
    <source>
        <dbReference type="Pfam" id="PF20803"/>
    </source>
</evidence>
<protein>
    <recommendedName>
        <fullName evidence="2">Transcriptional repressor PaaX-like central Cas2-like domain-containing protein</fullName>
    </recommendedName>
</protein>
<keyword evidence="1" id="KW-0812">Transmembrane</keyword>
<organism evidence="3 4">
    <name type="scientific">Candidatus Tagabacteria bacterium CG_4_8_14_3_um_filter_41_8</name>
    <dbReference type="NCBI Taxonomy" id="1975018"/>
    <lineage>
        <taxon>Bacteria</taxon>
        <taxon>Candidatus Tagaibacteriota</taxon>
    </lineage>
</organism>
<accession>A0A2M8G995</accession>
<dbReference type="InterPro" id="IPR036390">
    <property type="entry name" value="WH_DNA-bd_sf"/>
</dbReference>
<feature type="non-terminal residue" evidence="3">
    <location>
        <position position="125"/>
    </location>
</feature>
<feature type="domain" description="Transcriptional repressor PaaX-like central Cas2-like" evidence="2">
    <location>
        <begin position="99"/>
        <end position="125"/>
    </location>
</feature>
<evidence type="ECO:0000256" key="1">
    <source>
        <dbReference type="SAM" id="Phobius"/>
    </source>
</evidence>
<evidence type="ECO:0000313" key="4">
    <source>
        <dbReference type="Proteomes" id="UP000229041"/>
    </source>
</evidence>
<keyword evidence="1" id="KW-1133">Transmembrane helix</keyword>
<dbReference type="SUPFAM" id="SSF46785">
    <property type="entry name" value="Winged helix' DNA-binding domain"/>
    <property type="match status" value="1"/>
</dbReference>
<evidence type="ECO:0000313" key="3">
    <source>
        <dbReference type="EMBL" id="PJC70005.1"/>
    </source>
</evidence>
<dbReference type="Pfam" id="PF20803">
    <property type="entry name" value="PaaX_M"/>
    <property type="match status" value="1"/>
</dbReference>
<proteinExistence type="predicted"/>
<sequence length="125" mass="14565">MEKEKAIKITKIILKVIAVAGVVSLAALMPNIFQVLGAMNKKSEYKPKYYIKTALGRLKNQGLIKFYEKNGKTFFSLTEKGEEKLMKYRLGEIAVEKPKKWDQKWRIVIFDIQEIKKNTRNLLRT</sequence>
<feature type="transmembrane region" description="Helical" evidence="1">
    <location>
        <begin position="12"/>
        <end position="33"/>
    </location>
</feature>
<dbReference type="InterPro" id="IPR048846">
    <property type="entry name" value="PaaX-like_central"/>
</dbReference>
<dbReference type="AlphaFoldDB" id="A0A2M8G995"/>
<comment type="caution">
    <text evidence="3">The sequence shown here is derived from an EMBL/GenBank/DDBJ whole genome shotgun (WGS) entry which is preliminary data.</text>
</comment>
<dbReference type="EMBL" id="PFQR01000025">
    <property type="protein sequence ID" value="PJC70005.1"/>
    <property type="molecule type" value="Genomic_DNA"/>
</dbReference>
<gene>
    <name evidence="3" type="ORF">CO014_00910</name>
</gene>
<name>A0A2M8G995_9BACT</name>